<feature type="compositionally biased region" description="Polar residues" evidence="1">
    <location>
        <begin position="70"/>
        <end position="86"/>
    </location>
</feature>
<feature type="domain" description="F-box" evidence="2">
    <location>
        <begin position="115"/>
        <end position="165"/>
    </location>
</feature>
<dbReference type="PROSITE" id="PS50181">
    <property type="entry name" value="FBOX"/>
    <property type="match status" value="1"/>
</dbReference>
<feature type="region of interest" description="Disordered" evidence="1">
    <location>
        <begin position="29"/>
        <end position="57"/>
    </location>
</feature>
<dbReference type="Pfam" id="PF12937">
    <property type="entry name" value="F-box-like"/>
    <property type="match status" value="1"/>
</dbReference>
<feature type="compositionally biased region" description="Low complexity" evidence="1">
    <location>
        <begin position="31"/>
        <end position="52"/>
    </location>
</feature>
<dbReference type="AlphaFoldDB" id="A0A0C3LEI6"/>
<dbReference type="STRING" id="1051891.A0A0C3LEI6"/>
<feature type="compositionally biased region" description="Gly residues" evidence="1">
    <location>
        <begin position="212"/>
        <end position="224"/>
    </location>
</feature>
<keyword evidence="4" id="KW-1185">Reference proteome</keyword>
<feature type="region of interest" description="Disordered" evidence="1">
    <location>
        <begin position="205"/>
        <end position="237"/>
    </location>
</feature>
<evidence type="ECO:0000313" key="4">
    <source>
        <dbReference type="Proteomes" id="UP000054248"/>
    </source>
</evidence>
<dbReference type="InterPro" id="IPR036047">
    <property type="entry name" value="F-box-like_dom_sf"/>
</dbReference>
<feature type="compositionally biased region" description="Basic and acidic residues" evidence="1">
    <location>
        <begin position="109"/>
        <end position="118"/>
    </location>
</feature>
<dbReference type="HOGENOM" id="CLU_074638_0_0_1"/>
<dbReference type="Proteomes" id="UP000054248">
    <property type="component" value="Unassembled WGS sequence"/>
</dbReference>
<reference evidence="4" key="2">
    <citation type="submission" date="2015-01" db="EMBL/GenBank/DDBJ databases">
        <title>Evolutionary Origins and Diversification of the Mycorrhizal Mutualists.</title>
        <authorList>
            <consortium name="DOE Joint Genome Institute"/>
            <consortium name="Mycorrhizal Genomics Consortium"/>
            <person name="Kohler A."/>
            <person name="Kuo A."/>
            <person name="Nagy L.G."/>
            <person name="Floudas D."/>
            <person name="Copeland A."/>
            <person name="Barry K.W."/>
            <person name="Cichocki N."/>
            <person name="Veneault-Fourrey C."/>
            <person name="LaButti K."/>
            <person name="Lindquist E.A."/>
            <person name="Lipzen A."/>
            <person name="Lundell T."/>
            <person name="Morin E."/>
            <person name="Murat C."/>
            <person name="Riley R."/>
            <person name="Ohm R."/>
            <person name="Sun H."/>
            <person name="Tunlid A."/>
            <person name="Henrissat B."/>
            <person name="Grigoriev I.V."/>
            <person name="Hibbett D.S."/>
            <person name="Martin F."/>
        </authorList>
    </citation>
    <scope>NUCLEOTIDE SEQUENCE [LARGE SCALE GENOMIC DNA]</scope>
    <source>
        <strain evidence="4">MUT 4182</strain>
    </source>
</reference>
<evidence type="ECO:0000256" key="1">
    <source>
        <dbReference type="SAM" id="MobiDB-lite"/>
    </source>
</evidence>
<gene>
    <name evidence="3" type="ORF">M407DRAFT_11206</name>
</gene>
<accession>A0A0C3LEI6</accession>
<organism evidence="3 4">
    <name type="scientific">Tulasnella calospora MUT 4182</name>
    <dbReference type="NCBI Taxonomy" id="1051891"/>
    <lineage>
        <taxon>Eukaryota</taxon>
        <taxon>Fungi</taxon>
        <taxon>Dikarya</taxon>
        <taxon>Basidiomycota</taxon>
        <taxon>Agaricomycotina</taxon>
        <taxon>Agaricomycetes</taxon>
        <taxon>Cantharellales</taxon>
        <taxon>Tulasnellaceae</taxon>
        <taxon>Tulasnella</taxon>
    </lineage>
</organism>
<evidence type="ECO:0000259" key="2">
    <source>
        <dbReference type="PROSITE" id="PS50181"/>
    </source>
</evidence>
<name>A0A0C3LEI6_9AGAM</name>
<protein>
    <recommendedName>
        <fullName evidence="2">F-box domain-containing protein</fullName>
    </recommendedName>
</protein>
<dbReference type="SUPFAM" id="SSF81383">
    <property type="entry name" value="F-box domain"/>
    <property type="match status" value="1"/>
</dbReference>
<reference evidence="3 4" key="1">
    <citation type="submission" date="2014-04" db="EMBL/GenBank/DDBJ databases">
        <authorList>
            <consortium name="DOE Joint Genome Institute"/>
            <person name="Kuo A."/>
            <person name="Girlanda M."/>
            <person name="Perotto S."/>
            <person name="Kohler A."/>
            <person name="Nagy L.G."/>
            <person name="Floudas D."/>
            <person name="Copeland A."/>
            <person name="Barry K.W."/>
            <person name="Cichocki N."/>
            <person name="Veneault-Fourrey C."/>
            <person name="LaButti K."/>
            <person name="Lindquist E.A."/>
            <person name="Lipzen A."/>
            <person name="Lundell T."/>
            <person name="Morin E."/>
            <person name="Murat C."/>
            <person name="Sun H."/>
            <person name="Tunlid A."/>
            <person name="Henrissat B."/>
            <person name="Grigoriev I.V."/>
            <person name="Hibbett D.S."/>
            <person name="Martin F."/>
            <person name="Nordberg H.P."/>
            <person name="Cantor M.N."/>
            <person name="Hua S.X."/>
        </authorList>
    </citation>
    <scope>NUCLEOTIDE SEQUENCE [LARGE SCALE GENOMIC DNA]</scope>
    <source>
        <strain evidence="3 4">MUT 4182</strain>
    </source>
</reference>
<feature type="region of interest" description="Disordered" evidence="1">
    <location>
        <begin position="70"/>
        <end position="118"/>
    </location>
</feature>
<proteinExistence type="predicted"/>
<dbReference type="InterPro" id="IPR001810">
    <property type="entry name" value="F-box_dom"/>
</dbReference>
<dbReference type="Gene3D" id="1.20.1280.50">
    <property type="match status" value="1"/>
</dbReference>
<sequence>MSALLHDVLNKQILEADNLATKLSNIKVDDTTTSTTDPNPLSPTSKRSSSPNSEDDELIAVQSAVVSPRSASRLVSRTPSRATSPTRVGAAGRRTPGRLLLSPTKSSRSSKEPSRDPLKILPSEISQKIFGLLTIHQLARCARVCRKWSKSQTLNYVWFQHYRKENFHDESLPAGKWTRRESKQNWRVTYLDLRKKDAQEGRDFFQRTGFSTPGGGGGGGGGGGDRLEGPSLLPDIT</sequence>
<evidence type="ECO:0000313" key="3">
    <source>
        <dbReference type="EMBL" id="KIO19822.1"/>
    </source>
</evidence>
<dbReference type="OrthoDB" id="6419443at2759"/>
<dbReference type="EMBL" id="KN823201">
    <property type="protein sequence ID" value="KIO19822.1"/>
    <property type="molecule type" value="Genomic_DNA"/>
</dbReference>